<evidence type="ECO:0000313" key="4">
    <source>
        <dbReference type="Proteomes" id="UP000012589"/>
    </source>
</evidence>
<feature type="region of interest" description="Disordered" evidence="2">
    <location>
        <begin position="537"/>
        <end position="560"/>
    </location>
</feature>
<feature type="coiled-coil region" evidence="1">
    <location>
        <begin position="910"/>
        <end position="992"/>
    </location>
</feature>
<feature type="coiled-coil region" evidence="1">
    <location>
        <begin position="229"/>
        <end position="256"/>
    </location>
</feature>
<accession>N2A8I8</accession>
<proteinExistence type="predicted"/>
<reference evidence="3 4" key="1">
    <citation type="journal article" date="2014" name="Genome Announc.">
        <title>Draft genome sequences of the altered schaedler flora, a defined bacterial community from gnotobiotic mice.</title>
        <authorList>
            <person name="Wannemuehler M.J."/>
            <person name="Overstreet A.M."/>
            <person name="Ward D.V."/>
            <person name="Phillips G.J."/>
        </authorList>
    </citation>
    <scope>NUCLEOTIDE SEQUENCE [LARGE SCALE GENOMIC DNA]</scope>
    <source>
        <strain evidence="3 4">ASF492</strain>
    </source>
</reference>
<protein>
    <recommendedName>
        <fullName evidence="5">Chromosome segregation ATPase</fullName>
    </recommendedName>
</protein>
<feature type="compositionally biased region" description="Basic and acidic residues" evidence="2">
    <location>
        <begin position="548"/>
        <end position="560"/>
    </location>
</feature>
<name>N2A8I8_9FIRM</name>
<sequence>MSKINAIRLINLNYNNNAIRISDETFHMKGESTLLSLRNGGGKSVLVQMMTAPFVHKRYRDAKERPFESYFTTAKPTFILVEWVLDHGAGYVMTGMMVRRRQEIGPDTPDTNEALEIIQFISEYRTSCPYDMHHLPVVEKGKKEMSLKNFAACRQLFDGYKKDPSVKFFSYDMNNSAQSRQYFDKLMEYQIHYKEWETIMKKVNLKESGLSDLFADCRDEKGLVEKWLLDAVASKLNKEKDRIKEFQNILEKYVGQYKDNKSKIQRRDIINRFSQESQGIRETAEQYEAAEKELRLQQEQIGIFLWQLGAAKSMAQAESTAIADRKRQILADIAHLKYQQVSKAVYEAMEAERFCRANREMIQLERDEKEQEYEQTKRMLHLLECAGHQQGLEEQNAECVRYEQQLEILNQKERDFGQEREQLGYTLRMHYEAEYDRQQEQTKAYGEELTQIQEKIAEEEVKTETCRAKVLEQSMQIGSVQAKIQEYDAKEETYNQRYEPGFVRNILGEYEPAALEIRLQEYEKELDGLKKSYQKMQKDAEAGSWQQKENERNLEDAGRRRMQKEQELKHAQEVCERYEQELQERKKMLRYFGLDQTVLYDLEKILHAAQRKLSEIEWAKRNLEKEEDLLRKEYRRLTQGRVLELPETFERLLDDLGISYVYGMEWLKKNRYTEEQNQKLVRSYPFLPYALLLSGRDMEKLKGADEKKQETELPYTSFPIPLIVREQLEQEQDRGKNPIVDLERVSFYMLFNEHLLNEEKLKQMAAEKEQEIACKNEQIQIRREEYEQYFEQKERLRSQTVTKPLQEQAQQQKNQIVSELEELSQTIAKQREEAQQLTVRLQKLQQQIQENVRQQSAKERRLDDLKQLLLAYRSYLQQKQLLETLQHDLAITKEKERLAESTAAKLHERARKQEIELEHSRRIAERLSEKAAGYRQYEQAEQVEGRVEDLENRYHAITSQISLRQQEIERLLQSAREKERKMERELVRKQKKYGLADGEWKQTTYDTKAEEYQEQLLTVREQQYELKKAQWNEADKNAALASQHLEQQKKQMMEKCDRTQPLPKEEIQPVDFDAEVEKKDYRRRELEQAEQEQQKRMDWYEEHLTALAEYMEFLPEDEDRLWEYLKQDADMDQKEQVIAKLQDAVEHMSREELRRKKGTLMRDYNGYQEQRQQRKEHLTALLNQMVRREIFAEDFYRKPIEAMLSLTDDAGQVLRQLHTTLQSYESLMEKIQVDISVVEEEKKRIAELLQEYVHEVHQNLGRIDQNSTISIRDKNVKMLKIMLPDWEENEKLYRIGVWDFMEEMTNKSIELLENNENALEYIGTRVTTKNLYDVVVGIDNVRIRLHKIEEQRQYEITWSQVARNSGGEGFLSAFIILSSLLYYMRRDASDLFADRNEGKVLLMDNPFAQTNASHLLKPLMDMAKKTNTQLICLSGLGGESIYNRFDNIYVLNLIAAGLRNGMQYVKAEHARGADAEATLEPQVSQIEVLGQQELIF</sequence>
<dbReference type="PATRIC" id="fig|1235802.3.peg.3381"/>
<dbReference type="STRING" id="1235802.C823_03196"/>
<feature type="coiled-coil region" evidence="1">
    <location>
        <begin position="1131"/>
        <end position="1170"/>
    </location>
</feature>
<dbReference type="OrthoDB" id="9815057at2"/>
<feature type="coiled-coil region" evidence="1">
    <location>
        <begin position="359"/>
        <end position="455"/>
    </location>
</feature>
<evidence type="ECO:0000256" key="2">
    <source>
        <dbReference type="SAM" id="MobiDB-lite"/>
    </source>
</evidence>
<organism evidence="3 4">
    <name type="scientific">Eubacterium plexicaudatum ASF492</name>
    <dbReference type="NCBI Taxonomy" id="1235802"/>
    <lineage>
        <taxon>Bacteria</taxon>
        <taxon>Bacillati</taxon>
        <taxon>Bacillota</taxon>
        <taxon>Clostridia</taxon>
        <taxon>Eubacteriales</taxon>
        <taxon>Eubacteriaceae</taxon>
        <taxon>Eubacterium</taxon>
    </lineage>
</organism>
<evidence type="ECO:0000256" key="1">
    <source>
        <dbReference type="SAM" id="Coils"/>
    </source>
</evidence>
<evidence type="ECO:0008006" key="5">
    <source>
        <dbReference type="Google" id="ProtNLM"/>
    </source>
</evidence>
<evidence type="ECO:0000313" key="3">
    <source>
        <dbReference type="EMBL" id="EMZ24511.1"/>
    </source>
</evidence>
<dbReference type="EMBL" id="AQFT01000096">
    <property type="protein sequence ID" value="EMZ24511.1"/>
    <property type="molecule type" value="Genomic_DNA"/>
</dbReference>
<dbReference type="Proteomes" id="UP000012589">
    <property type="component" value="Unassembled WGS sequence"/>
</dbReference>
<dbReference type="HOGENOM" id="CLU_249527_0_0_9"/>
<dbReference type="eggNOG" id="COG1196">
    <property type="taxonomic scope" value="Bacteria"/>
</dbReference>
<feature type="coiled-coil region" evidence="1">
    <location>
        <begin position="758"/>
        <end position="861"/>
    </location>
</feature>
<gene>
    <name evidence="3" type="ORF">C823_03196</name>
</gene>
<keyword evidence="1" id="KW-0175">Coiled coil</keyword>
<comment type="caution">
    <text evidence="3">The sequence shown here is derived from an EMBL/GenBank/DDBJ whole genome shotgun (WGS) entry which is preliminary data.</text>
</comment>
<keyword evidence="4" id="KW-1185">Reference proteome</keyword>